<evidence type="ECO:0000313" key="1">
    <source>
        <dbReference type="EMBL" id="RZF22752.1"/>
    </source>
</evidence>
<gene>
    <name evidence="1" type="ORF">DAY19_02970</name>
</gene>
<sequence>MESMIKGVDLFNESTHGSSNYYKDNIYVMKKKGEYAPLSFMEKKVEEFNESELLSKGYIYDSLDLVGDKEFTQWYENQFSRKLKRTQAKQVMIIHLPDNKRIFDAIETVNKVYDILRDEHIIFNGKKLPVQLGEWYAKCIFGLMQKKSTSQRGFDFYTTDNKRVEVVVHWGDQTSPKGVKVRKSFCDLSDQVIIIYMARNFMIRDICLLDSDFVLRKFAGKGHTMFLKDSDIGTYFFSKSAKHKDKVANKNSLLKYALPKLAMNLTEFLES</sequence>
<dbReference type="EMBL" id="QDKL01000001">
    <property type="protein sequence ID" value="RZF22752.1"/>
    <property type="molecule type" value="Genomic_DNA"/>
</dbReference>
<protein>
    <submittedName>
        <fullName evidence="1">Uncharacterized protein</fullName>
    </submittedName>
</protein>
<comment type="caution">
    <text evidence="1">The sequence shown here is derived from an EMBL/GenBank/DDBJ whole genome shotgun (WGS) entry which is preliminary data.</text>
</comment>
<reference evidence="2" key="1">
    <citation type="journal article" date="2019" name="Int. J. Syst. Evol. Microbiol.">
        <title>Halobacteriovorax valvorus sp. nov., a novel prokaryotic predator isolated from coastal seawater of China.</title>
        <authorList>
            <person name="Chen M.-X."/>
        </authorList>
    </citation>
    <scope>NUCLEOTIDE SEQUENCE [LARGE SCALE GENOMIC DNA]</scope>
    <source>
        <strain evidence="2">BL9</strain>
    </source>
</reference>
<dbReference type="Proteomes" id="UP000443582">
    <property type="component" value="Unassembled WGS sequence"/>
</dbReference>
<accession>A0ABY0IJE8</accession>
<evidence type="ECO:0000313" key="2">
    <source>
        <dbReference type="Proteomes" id="UP000443582"/>
    </source>
</evidence>
<organism evidence="1 2">
    <name type="scientific">Halobacteriovorax vibrionivorans</name>
    <dbReference type="NCBI Taxonomy" id="2152716"/>
    <lineage>
        <taxon>Bacteria</taxon>
        <taxon>Pseudomonadati</taxon>
        <taxon>Bdellovibrionota</taxon>
        <taxon>Bacteriovoracia</taxon>
        <taxon>Bacteriovoracales</taxon>
        <taxon>Halobacteriovoraceae</taxon>
        <taxon>Halobacteriovorax</taxon>
    </lineage>
</organism>
<dbReference type="RefSeq" id="WP_114705697.1">
    <property type="nucleotide sequence ID" value="NZ_QDKL01000001.1"/>
</dbReference>
<proteinExistence type="predicted"/>
<name>A0ABY0IJE8_9BACT</name>
<keyword evidence="2" id="KW-1185">Reference proteome</keyword>